<feature type="signal peptide" evidence="2">
    <location>
        <begin position="1"/>
        <end position="26"/>
    </location>
</feature>
<dbReference type="Proteomes" id="UP000078263">
    <property type="component" value="Chromosome"/>
</dbReference>
<keyword evidence="1" id="KW-0812">Transmembrane</keyword>
<sequence>MFKTMTRTLAATAALGLVSAPIIAHANTRAGDAGFATSVSAPGLGRSAAGEGQDEEGGANFILVAGAVGLIVVGGLIAAGVIGDDDSDCASPGAC</sequence>
<feature type="transmembrane region" description="Helical" evidence="1">
    <location>
        <begin position="61"/>
        <end position="82"/>
    </location>
</feature>
<keyword evidence="1" id="KW-0472">Membrane</keyword>
<dbReference type="STRING" id="1112.A9D12_02875"/>
<keyword evidence="2" id="KW-0732">Signal</keyword>
<name>A0A192D2R2_9SPHN</name>
<keyword evidence="1" id="KW-1133">Transmembrane helix</keyword>
<organism evidence="3 4">
    <name type="scientific">Erythrobacter neustonensis</name>
    <dbReference type="NCBI Taxonomy" id="1112"/>
    <lineage>
        <taxon>Bacteria</taxon>
        <taxon>Pseudomonadati</taxon>
        <taxon>Pseudomonadota</taxon>
        <taxon>Alphaproteobacteria</taxon>
        <taxon>Sphingomonadales</taxon>
        <taxon>Erythrobacteraceae</taxon>
        <taxon>Erythrobacter/Porphyrobacter group</taxon>
        <taxon>Erythrobacter</taxon>
    </lineage>
</organism>
<evidence type="ECO:0000256" key="2">
    <source>
        <dbReference type="SAM" id="SignalP"/>
    </source>
</evidence>
<protein>
    <submittedName>
        <fullName evidence="3">Uncharacterized protein</fullName>
    </submittedName>
</protein>
<feature type="chain" id="PRO_5008251671" evidence="2">
    <location>
        <begin position="27"/>
        <end position="95"/>
    </location>
</feature>
<reference evidence="3 4" key="1">
    <citation type="submission" date="2016-05" db="EMBL/GenBank/DDBJ databases">
        <title>Compelete Genome Sequence of Bacteriochlorophyll-Synthesizing Bacterium Porphyrobacter neustonensis DSM 9434.</title>
        <authorList>
            <person name="Shi X.-L."/>
            <person name="Wu Y.-H."/>
            <person name="Cheng H."/>
            <person name="Xu L."/>
            <person name="Zhang X.-Q."/>
            <person name="Wang C.-S."/>
            <person name="Xu X.-W."/>
        </authorList>
    </citation>
    <scope>NUCLEOTIDE SEQUENCE [LARGE SCALE GENOMIC DNA]</scope>
    <source>
        <strain evidence="3 4">DSM 9434</strain>
    </source>
</reference>
<gene>
    <name evidence="3" type="ORF">A9D12_02875</name>
</gene>
<dbReference type="AlphaFoldDB" id="A0A192D2R2"/>
<accession>A0A192D2R2</accession>
<evidence type="ECO:0000313" key="4">
    <source>
        <dbReference type="Proteomes" id="UP000078263"/>
    </source>
</evidence>
<evidence type="ECO:0000313" key="3">
    <source>
        <dbReference type="EMBL" id="ANK12049.1"/>
    </source>
</evidence>
<dbReference type="KEGG" id="pns:A9D12_02875"/>
<dbReference type="EMBL" id="CP016033">
    <property type="protein sequence ID" value="ANK12049.1"/>
    <property type="molecule type" value="Genomic_DNA"/>
</dbReference>
<evidence type="ECO:0000256" key="1">
    <source>
        <dbReference type="SAM" id="Phobius"/>
    </source>
</evidence>
<proteinExistence type="predicted"/>
<keyword evidence="4" id="KW-1185">Reference proteome</keyword>